<dbReference type="Proteomes" id="UP000297318">
    <property type="component" value="Unassembled WGS sequence"/>
</dbReference>
<feature type="compositionally biased region" description="Low complexity" evidence="1">
    <location>
        <begin position="223"/>
        <end position="261"/>
    </location>
</feature>
<evidence type="ECO:0000256" key="1">
    <source>
        <dbReference type="SAM" id="MobiDB-lite"/>
    </source>
</evidence>
<reference evidence="3 4" key="1">
    <citation type="submission" date="2018-11" db="EMBL/GenBank/DDBJ databases">
        <title>Complete genome sequencing of the Actinobacteria Serinibacter sp. K3-2.</title>
        <authorList>
            <person name="Rakitin A.L."/>
            <person name="Beletsky A.V."/>
            <person name="Mardanov A.V."/>
            <person name="Ravin N.V."/>
            <person name="Gromova A.S."/>
            <person name="Filippova S.N."/>
            <person name="Gal'Chenko V.F."/>
        </authorList>
    </citation>
    <scope>NUCLEOTIDE SEQUENCE [LARGE SCALE GENOMIC DNA]</scope>
    <source>
        <strain evidence="3 4">K3-2</strain>
    </source>
</reference>
<sequence length="618" mass="62543">MSARSPRLLALALVPVLALAACTPSDGPDAEEAATEPETATQSETATEPEVRQGEVHEPAEASTVLGGTSPAAVATSTSQSLFASAPVVVLAGEEDLAGQLRGASAAVALGAPLLLTGDDAGLAAEIGRLGAEWVLAVGAAELPAGGAGVAPDDGASGAGEDEDEDDAAGSASGGPVLVRAPQSDDALAEMLGMNAGGVTSADTGTEITHVAALEPGAFTPLTPGAAAEPATTGGEDTAADAAEAETSTGGTTGAGSESASPDSETGTLPPTEPAEALAGVAVLTSGEAAQVAAVATARSAGAQVEVVPGGDPRATSETVQAIAALEAEHVVALGDAFGDAEAVAWRTATAATGVELPGGGQLVFPGKRYVALYGTPSTTALGVLGEQDVPATVQRAAEHAAPYAELTQDTVVPAMEIIATVAAGQAGPDGNYSNELAVEDLRPLVEAAGEAGQYVVLDLQPGRASFVDQAAIYADLLALPHVGLALDPEWNLGPDEVHMVKIGSATSEEVNEVVDWLADFTRERNLPQKMLVLHQFQVRMIQEVSEVDLSRSELAVLVHADGQGGQPAKQGTWATLHANAPDIEWWGWKNFYDEDLPMLTPEQTMRVEPMPHFISYQ</sequence>
<feature type="signal peptide" evidence="2">
    <location>
        <begin position="1"/>
        <end position="20"/>
    </location>
</feature>
<accession>A0A4Z1E280</accession>
<feature type="region of interest" description="Disordered" evidence="1">
    <location>
        <begin position="24"/>
        <end position="71"/>
    </location>
</feature>
<feature type="chain" id="PRO_5021234165" description="Lipoprotein" evidence="2">
    <location>
        <begin position="21"/>
        <end position="618"/>
    </location>
</feature>
<feature type="region of interest" description="Disordered" evidence="1">
    <location>
        <begin position="148"/>
        <end position="179"/>
    </location>
</feature>
<evidence type="ECO:0000313" key="3">
    <source>
        <dbReference type="EMBL" id="TGO06114.1"/>
    </source>
</evidence>
<evidence type="ECO:0000313" key="4">
    <source>
        <dbReference type="Proteomes" id="UP000297318"/>
    </source>
</evidence>
<dbReference type="PROSITE" id="PS51257">
    <property type="entry name" value="PROKAR_LIPOPROTEIN"/>
    <property type="match status" value="1"/>
</dbReference>
<evidence type="ECO:0008006" key="5">
    <source>
        <dbReference type="Google" id="ProtNLM"/>
    </source>
</evidence>
<keyword evidence="4" id="KW-1185">Reference proteome</keyword>
<feature type="compositionally biased region" description="Low complexity" evidence="1">
    <location>
        <begin position="36"/>
        <end position="48"/>
    </location>
</feature>
<dbReference type="AlphaFoldDB" id="A0A4Z1E280"/>
<organism evidence="3 4">
    <name type="scientific">Serinibacter arcticus</name>
    <dbReference type="NCBI Taxonomy" id="1655435"/>
    <lineage>
        <taxon>Bacteria</taxon>
        <taxon>Bacillati</taxon>
        <taxon>Actinomycetota</taxon>
        <taxon>Actinomycetes</taxon>
        <taxon>Micrococcales</taxon>
        <taxon>Beutenbergiaceae</taxon>
        <taxon>Serinibacter</taxon>
    </lineage>
</organism>
<feature type="region of interest" description="Disordered" evidence="1">
    <location>
        <begin position="219"/>
        <end position="273"/>
    </location>
</feature>
<proteinExistence type="predicted"/>
<name>A0A4Z1E280_9MICO</name>
<feature type="compositionally biased region" description="Basic and acidic residues" evidence="1">
    <location>
        <begin position="49"/>
        <end position="60"/>
    </location>
</feature>
<comment type="caution">
    <text evidence="3">The sequence shown here is derived from an EMBL/GenBank/DDBJ whole genome shotgun (WGS) entry which is preliminary data.</text>
</comment>
<dbReference type="EMBL" id="RHPJ01000001">
    <property type="protein sequence ID" value="TGO06114.1"/>
    <property type="molecule type" value="Genomic_DNA"/>
</dbReference>
<protein>
    <recommendedName>
        <fullName evidence="5">Lipoprotein</fullName>
    </recommendedName>
</protein>
<evidence type="ECO:0000256" key="2">
    <source>
        <dbReference type="SAM" id="SignalP"/>
    </source>
</evidence>
<keyword evidence="2" id="KW-0732">Signal</keyword>
<gene>
    <name evidence="3" type="ORF">SERN_0306</name>
</gene>